<feature type="compositionally biased region" description="Low complexity" evidence="1">
    <location>
        <begin position="1"/>
        <end position="15"/>
    </location>
</feature>
<evidence type="ECO:0000256" key="1">
    <source>
        <dbReference type="SAM" id="MobiDB-lite"/>
    </source>
</evidence>
<feature type="compositionally biased region" description="Polar residues" evidence="1">
    <location>
        <begin position="16"/>
        <end position="26"/>
    </location>
</feature>
<comment type="caution">
    <text evidence="2">The sequence shown here is derived from an EMBL/GenBank/DDBJ whole genome shotgun (WGS) entry which is preliminary data.</text>
</comment>
<feature type="compositionally biased region" description="Low complexity" evidence="1">
    <location>
        <begin position="41"/>
        <end position="55"/>
    </location>
</feature>
<dbReference type="Proteomes" id="UP000433876">
    <property type="component" value="Unassembled WGS sequence"/>
</dbReference>
<sequence length="271" mass="30537">MGWFWSSPSSPAASSGKPTETSSLPAATQPEAAPPVRQQLTPSTPSPSSSAASSADAELQKFLEMLQGDDSNKSSQPSQQQPTPSSTSSEPPAAPSVLAKYKAYIPFSSLLIKDDEPEPEPELPKKTRSPTSIAMSEHCLPTTLSCRDAFDYAWHCQTPGSQFNAVYRYGTMKNCSELWDDFWFCMRTKSFSPEMKAEAVKEYYRKKEEAKYGGGQPSSEDVWESRERRVEWDSEFRQGWEGEKVSDEEFKRREMERRRMVREQLGLDAKN</sequence>
<dbReference type="VEuPathDB" id="FungiDB:SMAC_09366"/>
<dbReference type="PANTHER" id="PTHR28052">
    <property type="entry name" value="UPF0545 PROTEIN C22ORF39"/>
    <property type="match status" value="1"/>
</dbReference>
<dbReference type="Pfam" id="PF11326">
    <property type="entry name" value="PANTS-like"/>
    <property type="match status" value="1"/>
</dbReference>
<feature type="region of interest" description="Disordered" evidence="1">
    <location>
        <begin position="1"/>
        <end position="94"/>
    </location>
</feature>
<feature type="compositionally biased region" description="Low complexity" evidence="1">
    <location>
        <begin position="74"/>
        <end position="91"/>
    </location>
</feature>
<reference evidence="2 3" key="1">
    <citation type="submission" date="2017-07" db="EMBL/GenBank/DDBJ databases">
        <title>Genome sequence of the Sordaria macrospora wild type strain R19027.</title>
        <authorList>
            <person name="Nowrousian M."/>
            <person name="Teichert I."/>
            <person name="Kueck U."/>
        </authorList>
    </citation>
    <scope>NUCLEOTIDE SEQUENCE [LARGE SCALE GENOMIC DNA]</scope>
    <source>
        <strain evidence="2 3">R19027</strain>
        <tissue evidence="2">Mycelium</tissue>
    </source>
</reference>
<organism evidence="2 3">
    <name type="scientific">Sordaria macrospora</name>
    <dbReference type="NCBI Taxonomy" id="5147"/>
    <lineage>
        <taxon>Eukaryota</taxon>
        <taxon>Fungi</taxon>
        <taxon>Dikarya</taxon>
        <taxon>Ascomycota</taxon>
        <taxon>Pezizomycotina</taxon>
        <taxon>Sordariomycetes</taxon>
        <taxon>Sordariomycetidae</taxon>
        <taxon>Sordariales</taxon>
        <taxon>Sordariaceae</taxon>
        <taxon>Sordaria</taxon>
    </lineage>
</organism>
<proteinExistence type="predicted"/>
<evidence type="ECO:0008006" key="4">
    <source>
        <dbReference type="Google" id="ProtNLM"/>
    </source>
</evidence>
<dbReference type="InterPro" id="IPR021475">
    <property type="entry name" value="Pants/Emi1-like"/>
</dbReference>
<protein>
    <recommendedName>
        <fullName evidence="4">Early meiotic induction protein 1</fullName>
    </recommendedName>
</protein>
<evidence type="ECO:0000313" key="3">
    <source>
        <dbReference type="Proteomes" id="UP000433876"/>
    </source>
</evidence>
<gene>
    <name evidence="2" type="ORF">SMACR_09366</name>
</gene>
<name>A0A8S8ZMT0_SORMA</name>
<evidence type="ECO:0000313" key="2">
    <source>
        <dbReference type="EMBL" id="KAA8631343.1"/>
    </source>
</evidence>
<dbReference type="AlphaFoldDB" id="A0A8S8ZMT0"/>
<dbReference type="PANTHER" id="PTHR28052:SF1">
    <property type="entry name" value="UPF0545 PROTEIN C22ORF39"/>
    <property type="match status" value="1"/>
</dbReference>
<dbReference type="OMA" id="FGGQWVN"/>
<dbReference type="EMBL" id="NMPR01000079">
    <property type="protein sequence ID" value="KAA8631343.1"/>
    <property type="molecule type" value="Genomic_DNA"/>
</dbReference>
<accession>A0A8S8ZMT0</accession>